<dbReference type="AlphaFoldDB" id="A0A6G0XHF3"/>
<sequence>MKNPLGGLHLRSWQEFKQNLIFELKIAKLEWKALLFGIVWQYIHSVLHNLAYWMQTKLSLEQRAPLYDQGFILLGELSESNAHISEYLVFVGIFGPSILLFASVLILRQSENSRPRIFLLIVKRVLLQTAICLMLRCATFLVTSLPGPAPHCRPMYNQTCMDSHPNDPTAPYICEITNPYFDPPMTVGKVFSHIDALNGCGDLMFSSHTTYTVSMILAVWKYYRNVPVLIVMLLMQVAIAFLIVAGRKHYSSDVIAALYVVPMVWFMQEAFHFDLNHQDAVVSAETIKSTYNLSMPQPDESSDYGTIPNESSDYAGGSTPLP</sequence>
<dbReference type="PANTHER" id="PTHR21290">
    <property type="entry name" value="SPHINGOMYELIN SYNTHETASE"/>
    <property type="match status" value="1"/>
</dbReference>
<keyword evidence="8 10" id="KW-0472">Membrane</keyword>
<keyword evidence="13" id="KW-1185">Reference proteome</keyword>
<dbReference type="InterPro" id="IPR045221">
    <property type="entry name" value="Sphingomyelin_synth-like"/>
</dbReference>
<keyword evidence="5" id="KW-0746">Sphingolipid metabolism</keyword>
<dbReference type="PANTHER" id="PTHR21290:SF62">
    <property type="entry name" value="PHOSPHATIDYLINOSITOL:CERAMIDE INOSITOLPHOSPHOTRANSFERASE 1-RELATED"/>
    <property type="match status" value="1"/>
</dbReference>
<dbReference type="Pfam" id="PF14360">
    <property type="entry name" value="PAP2_C"/>
    <property type="match status" value="1"/>
</dbReference>
<dbReference type="GO" id="GO:0047493">
    <property type="term" value="F:ceramide cholinephosphotransferase activity"/>
    <property type="evidence" value="ECO:0007669"/>
    <property type="project" value="TreeGrafter"/>
</dbReference>
<comment type="caution">
    <text evidence="12">The sequence shown here is derived from an EMBL/GenBank/DDBJ whole genome shotgun (WGS) entry which is preliminary data.</text>
</comment>
<feature type="domain" description="Sphingomyelin synthase-like" evidence="11">
    <location>
        <begin position="199"/>
        <end position="268"/>
    </location>
</feature>
<comment type="similarity">
    <text evidence="2">Belongs to the sphingomyelin synthase family.</text>
</comment>
<feature type="region of interest" description="Disordered" evidence="9">
    <location>
        <begin position="294"/>
        <end position="322"/>
    </location>
</feature>
<dbReference type="GO" id="GO:0033188">
    <property type="term" value="F:sphingomyelin synthase activity"/>
    <property type="evidence" value="ECO:0007669"/>
    <property type="project" value="TreeGrafter"/>
</dbReference>
<feature type="transmembrane region" description="Helical" evidence="10">
    <location>
        <begin position="226"/>
        <end position="245"/>
    </location>
</feature>
<reference evidence="12 13" key="1">
    <citation type="submission" date="2019-07" db="EMBL/GenBank/DDBJ databases">
        <title>Genomics analysis of Aphanomyces spp. identifies a new class of oomycete effector associated with host adaptation.</title>
        <authorList>
            <person name="Gaulin E."/>
        </authorList>
    </citation>
    <scope>NUCLEOTIDE SEQUENCE [LARGE SCALE GENOMIC DNA]</scope>
    <source>
        <strain evidence="12 13">ATCC 201684</strain>
    </source>
</reference>
<keyword evidence="6 10" id="KW-1133">Transmembrane helix</keyword>
<evidence type="ECO:0000256" key="3">
    <source>
        <dbReference type="ARBA" id="ARBA00022679"/>
    </source>
</evidence>
<dbReference type="EMBL" id="VJMJ01000063">
    <property type="protein sequence ID" value="KAF0739703.1"/>
    <property type="molecule type" value="Genomic_DNA"/>
</dbReference>
<proteinExistence type="inferred from homology"/>
<dbReference type="GO" id="GO:0005789">
    <property type="term" value="C:endoplasmic reticulum membrane"/>
    <property type="evidence" value="ECO:0007669"/>
    <property type="project" value="TreeGrafter"/>
</dbReference>
<evidence type="ECO:0000256" key="9">
    <source>
        <dbReference type="SAM" id="MobiDB-lite"/>
    </source>
</evidence>
<gene>
    <name evidence="12" type="ORF">Ae201684_004871</name>
</gene>
<evidence type="ECO:0000256" key="2">
    <source>
        <dbReference type="ARBA" id="ARBA00005441"/>
    </source>
</evidence>
<evidence type="ECO:0000256" key="8">
    <source>
        <dbReference type="ARBA" id="ARBA00023136"/>
    </source>
</evidence>
<evidence type="ECO:0000256" key="5">
    <source>
        <dbReference type="ARBA" id="ARBA00022919"/>
    </source>
</evidence>
<evidence type="ECO:0000256" key="6">
    <source>
        <dbReference type="ARBA" id="ARBA00022989"/>
    </source>
</evidence>
<evidence type="ECO:0000259" key="11">
    <source>
        <dbReference type="Pfam" id="PF14360"/>
    </source>
</evidence>
<evidence type="ECO:0000256" key="1">
    <source>
        <dbReference type="ARBA" id="ARBA00004141"/>
    </source>
</evidence>
<evidence type="ECO:0000313" key="12">
    <source>
        <dbReference type="EMBL" id="KAF0739703.1"/>
    </source>
</evidence>
<keyword evidence="3" id="KW-0808">Transferase</keyword>
<dbReference type="VEuPathDB" id="FungiDB:AeMF1_018167"/>
<evidence type="ECO:0000256" key="7">
    <source>
        <dbReference type="ARBA" id="ARBA00023098"/>
    </source>
</evidence>
<dbReference type="GO" id="GO:0005886">
    <property type="term" value="C:plasma membrane"/>
    <property type="evidence" value="ECO:0007669"/>
    <property type="project" value="TreeGrafter"/>
</dbReference>
<protein>
    <recommendedName>
        <fullName evidence="11">Sphingomyelin synthase-like domain-containing protein</fullName>
    </recommendedName>
</protein>
<comment type="subcellular location">
    <subcellularLocation>
        <location evidence="1">Membrane</location>
        <topology evidence="1">Multi-pass membrane protein</topology>
    </subcellularLocation>
</comment>
<dbReference type="GO" id="GO:0046513">
    <property type="term" value="P:ceramide biosynthetic process"/>
    <property type="evidence" value="ECO:0007669"/>
    <property type="project" value="TreeGrafter"/>
</dbReference>
<evidence type="ECO:0000256" key="10">
    <source>
        <dbReference type="SAM" id="Phobius"/>
    </source>
</evidence>
<keyword evidence="7" id="KW-0443">Lipid metabolism</keyword>
<accession>A0A6G0XHF3</accession>
<name>A0A6G0XHF3_9STRA</name>
<evidence type="ECO:0000313" key="13">
    <source>
        <dbReference type="Proteomes" id="UP000481153"/>
    </source>
</evidence>
<dbReference type="CDD" id="cd01610">
    <property type="entry name" value="PAP2_like"/>
    <property type="match status" value="1"/>
</dbReference>
<evidence type="ECO:0000256" key="4">
    <source>
        <dbReference type="ARBA" id="ARBA00022692"/>
    </source>
</evidence>
<dbReference type="InterPro" id="IPR025749">
    <property type="entry name" value="Sphingomyelin_synth-like_dom"/>
</dbReference>
<feature type="transmembrane region" description="Helical" evidence="10">
    <location>
        <begin position="87"/>
        <end position="107"/>
    </location>
</feature>
<dbReference type="Proteomes" id="UP000481153">
    <property type="component" value="Unassembled WGS sequence"/>
</dbReference>
<keyword evidence="4 10" id="KW-0812">Transmembrane</keyword>
<organism evidence="12 13">
    <name type="scientific">Aphanomyces euteiches</name>
    <dbReference type="NCBI Taxonomy" id="100861"/>
    <lineage>
        <taxon>Eukaryota</taxon>
        <taxon>Sar</taxon>
        <taxon>Stramenopiles</taxon>
        <taxon>Oomycota</taxon>
        <taxon>Saprolegniomycetes</taxon>
        <taxon>Saprolegniales</taxon>
        <taxon>Verrucalvaceae</taxon>
        <taxon>Aphanomyces</taxon>
    </lineage>
</organism>
<dbReference type="GO" id="GO:0000139">
    <property type="term" value="C:Golgi membrane"/>
    <property type="evidence" value="ECO:0007669"/>
    <property type="project" value="TreeGrafter"/>
</dbReference>